<feature type="compositionally biased region" description="Polar residues" evidence="1">
    <location>
        <begin position="202"/>
        <end position="213"/>
    </location>
</feature>
<feature type="compositionally biased region" description="Low complexity" evidence="1">
    <location>
        <begin position="179"/>
        <end position="188"/>
    </location>
</feature>
<organism evidence="2 3">
    <name type="scientific">Endozoicomonas numazuensis</name>
    <dbReference type="NCBI Taxonomy" id="1137799"/>
    <lineage>
        <taxon>Bacteria</taxon>
        <taxon>Pseudomonadati</taxon>
        <taxon>Pseudomonadota</taxon>
        <taxon>Gammaproteobacteria</taxon>
        <taxon>Oceanospirillales</taxon>
        <taxon>Endozoicomonadaceae</taxon>
        <taxon>Endozoicomonas</taxon>
    </lineage>
</organism>
<proteinExistence type="predicted"/>
<dbReference type="Proteomes" id="UP000028073">
    <property type="component" value="Unassembled WGS sequence"/>
</dbReference>
<feature type="compositionally biased region" description="Basic and acidic residues" evidence="1">
    <location>
        <begin position="270"/>
        <end position="298"/>
    </location>
</feature>
<dbReference type="OrthoDB" id="9824184at2"/>
<gene>
    <name evidence="2" type="ORF">GZ78_03475</name>
</gene>
<feature type="compositionally biased region" description="Low complexity" evidence="1">
    <location>
        <begin position="162"/>
        <end position="172"/>
    </location>
</feature>
<evidence type="ECO:0000256" key="1">
    <source>
        <dbReference type="SAM" id="MobiDB-lite"/>
    </source>
</evidence>
<reference evidence="2 3" key="1">
    <citation type="submission" date="2014-06" db="EMBL/GenBank/DDBJ databases">
        <title>Whole Genome Sequences of Three Symbiotic Endozoicomonas Bacteria.</title>
        <authorList>
            <person name="Neave M.J."/>
            <person name="Apprill A."/>
            <person name="Voolstra C.R."/>
        </authorList>
    </citation>
    <scope>NUCLEOTIDE SEQUENCE [LARGE SCALE GENOMIC DNA]</scope>
    <source>
        <strain evidence="2 3">DSM 25634</strain>
    </source>
</reference>
<feature type="compositionally biased region" description="Polar residues" evidence="1">
    <location>
        <begin position="228"/>
        <end position="250"/>
    </location>
</feature>
<dbReference type="RefSeq" id="WP_034832706.1">
    <property type="nucleotide sequence ID" value="NZ_JOKH01000001.1"/>
</dbReference>
<evidence type="ECO:0000313" key="3">
    <source>
        <dbReference type="Proteomes" id="UP000028073"/>
    </source>
</evidence>
<evidence type="ECO:0000313" key="2">
    <source>
        <dbReference type="EMBL" id="KEQ19087.1"/>
    </source>
</evidence>
<protein>
    <submittedName>
        <fullName evidence="2">Uncharacterized protein</fullName>
    </submittedName>
</protein>
<feature type="region of interest" description="Disordered" evidence="1">
    <location>
        <begin position="42"/>
        <end position="71"/>
    </location>
</feature>
<accession>A0A081NKW4</accession>
<dbReference type="EMBL" id="JOKH01000001">
    <property type="protein sequence ID" value="KEQ19087.1"/>
    <property type="molecule type" value="Genomic_DNA"/>
</dbReference>
<name>A0A081NKW4_9GAMM</name>
<comment type="caution">
    <text evidence="2">The sequence shown here is derived from an EMBL/GenBank/DDBJ whole genome shotgun (WGS) entry which is preliminary data.</text>
</comment>
<dbReference type="AlphaFoldDB" id="A0A081NKW4"/>
<feature type="region of interest" description="Disordered" evidence="1">
    <location>
        <begin position="1"/>
        <end position="26"/>
    </location>
</feature>
<feature type="compositionally biased region" description="Basic and acidic residues" evidence="1">
    <location>
        <begin position="105"/>
        <end position="123"/>
    </location>
</feature>
<dbReference type="STRING" id="1137799.GZ78_03475"/>
<feature type="compositionally biased region" description="Polar residues" evidence="1">
    <location>
        <begin position="337"/>
        <end position="346"/>
    </location>
</feature>
<keyword evidence="3" id="KW-1185">Reference proteome</keyword>
<feature type="region of interest" description="Disordered" evidence="1">
    <location>
        <begin position="84"/>
        <end position="348"/>
    </location>
</feature>
<sequence>MADVSGPQGSSRPLYTPSPVKGSNKNTVTVLLGVILRKIRKADSQSLPSLKAEQTKSQQPPLKPPKDLKLRAAMKAEAKLFIQVLPQGNRYASSPVPKPRSSKSKPVDSKQQESGKREVESNQRSRKQKPPVAPRQGKSAPKGPGQPRIQADDLVQGRNKLKTATTDTAKLTSGSEPLYANASSSSNYENVSGREPFRYQSLYENVQTVQQEQLQKERPIPKPRSRTSIKPDQSSSAKEVKSDQPSTLNRDSAPKPAPRTHRSQSPAGLERSRPLDTYDVPRDQKVPSHYDIPKRRDTPQQPEYAEIQSRAPEVHSNPAYGEIAPPLPPRNSEKSSLDSIDPSTGENLYESIDADDMEILESMLAAEAEEVHPNDATRLVPLLGDLISLQGEMQDLIKTFKQQRPPKSKPLEWAAHIKQESQLMKQQQESKGFDKLIKSLNSLIAGELVTPQERDKVRSRVAKINAALAPALMTKYGSDGAGERVLKAPTD</sequence>